<keyword evidence="5" id="KW-0630">Potassium</keyword>
<keyword evidence="9 13" id="KW-0472">Membrane</keyword>
<protein>
    <submittedName>
        <fullName evidence="15">Sodium/hydrogen exchanger 6</fullName>
    </submittedName>
</protein>
<dbReference type="InterPro" id="IPR018422">
    <property type="entry name" value="Cation/H_exchanger_CPA1"/>
</dbReference>
<feature type="transmembrane region" description="Helical" evidence="13">
    <location>
        <begin position="280"/>
        <end position="302"/>
    </location>
</feature>
<dbReference type="GO" id="GO:0098719">
    <property type="term" value="P:sodium ion import across plasma membrane"/>
    <property type="evidence" value="ECO:0007669"/>
    <property type="project" value="TreeGrafter"/>
</dbReference>
<keyword evidence="2" id="KW-0813">Transport</keyword>
<evidence type="ECO:0000256" key="10">
    <source>
        <dbReference type="ARBA" id="ARBA00023201"/>
    </source>
</evidence>
<comment type="subcellular location">
    <subcellularLocation>
        <location evidence="1">Membrane</location>
        <topology evidence="1">Multi-pass membrane protein</topology>
    </subcellularLocation>
</comment>
<comment type="catalytic activity">
    <reaction evidence="11">
        <text>Na(+)(in) + H(+)(out) = Na(+)(out) + H(+)(in)</text>
        <dbReference type="Rhea" id="RHEA:29419"/>
        <dbReference type="ChEBI" id="CHEBI:15378"/>
        <dbReference type="ChEBI" id="CHEBI:29101"/>
    </reaction>
</comment>
<evidence type="ECO:0000256" key="12">
    <source>
        <dbReference type="ARBA" id="ARBA00047912"/>
    </source>
</evidence>
<dbReference type="PANTHER" id="PTHR10110">
    <property type="entry name" value="SODIUM/HYDROGEN EXCHANGER"/>
    <property type="match status" value="1"/>
</dbReference>
<keyword evidence="4 13" id="KW-0812">Transmembrane</keyword>
<dbReference type="InterPro" id="IPR004709">
    <property type="entry name" value="NaH_exchanger"/>
</dbReference>
<dbReference type="Gene3D" id="6.10.140.1330">
    <property type="match status" value="1"/>
</dbReference>
<feature type="domain" description="Cation/H+ exchanger transmembrane" evidence="14">
    <location>
        <begin position="31"/>
        <end position="205"/>
    </location>
</feature>
<dbReference type="Pfam" id="PF00999">
    <property type="entry name" value="Na_H_Exchanger"/>
    <property type="match status" value="1"/>
</dbReference>
<dbReference type="EMBL" id="KN645868">
    <property type="protein sequence ID" value="KHN40217.1"/>
    <property type="molecule type" value="Genomic_DNA"/>
</dbReference>
<evidence type="ECO:0000256" key="4">
    <source>
        <dbReference type="ARBA" id="ARBA00022692"/>
    </source>
</evidence>
<evidence type="ECO:0000256" key="1">
    <source>
        <dbReference type="ARBA" id="ARBA00004141"/>
    </source>
</evidence>
<accession>A0A0B2S7I1</accession>
<dbReference type="GO" id="GO:0015385">
    <property type="term" value="F:sodium:proton antiporter activity"/>
    <property type="evidence" value="ECO:0007669"/>
    <property type="project" value="InterPro"/>
</dbReference>
<feature type="transmembrane region" description="Helical" evidence="13">
    <location>
        <begin position="125"/>
        <end position="148"/>
    </location>
</feature>
<dbReference type="GO" id="GO:0051453">
    <property type="term" value="P:regulation of intracellular pH"/>
    <property type="evidence" value="ECO:0007669"/>
    <property type="project" value="TreeGrafter"/>
</dbReference>
<dbReference type="PRINTS" id="PR01084">
    <property type="entry name" value="NAHEXCHNGR"/>
</dbReference>
<evidence type="ECO:0000256" key="7">
    <source>
        <dbReference type="ARBA" id="ARBA00023053"/>
    </source>
</evidence>
<organism evidence="15">
    <name type="scientific">Glycine soja</name>
    <name type="common">Wild soybean</name>
    <dbReference type="NCBI Taxonomy" id="3848"/>
    <lineage>
        <taxon>Eukaryota</taxon>
        <taxon>Viridiplantae</taxon>
        <taxon>Streptophyta</taxon>
        <taxon>Embryophyta</taxon>
        <taxon>Tracheophyta</taxon>
        <taxon>Spermatophyta</taxon>
        <taxon>Magnoliopsida</taxon>
        <taxon>eudicotyledons</taxon>
        <taxon>Gunneridae</taxon>
        <taxon>Pentapetalae</taxon>
        <taxon>rosids</taxon>
        <taxon>fabids</taxon>
        <taxon>Fabales</taxon>
        <taxon>Fabaceae</taxon>
        <taxon>Papilionoideae</taxon>
        <taxon>50 kb inversion clade</taxon>
        <taxon>NPAAA clade</taxon>
        <taxon>indigoferoid/millettioid clade</taxon>
        <taxon>Phaseoleae</taxon>
        <taxon>Glycine</taxon>
        <taxon>Glycine subgen. Soja</taxon>
    </lineage>
</organism>
<dbReference type="GO" id="GO:0005768">
    <property type="term" value="C:endosome"/>
    <property type="evidence" value="ECO:0007669"/>
    <property type="project" value="TreeGrafter"/>
</dbReference>
<keyword evidence="8" id="KW-0406">Ion transport</keyword>
<keyword evidence="7" id="KW-0915">Sodium</keyword>
<evidence type="ECO:0000256" key="5">
    <source>
        <dbReference type="ARBA" id="ARBA00022958"/>
    </source>
</evidence>
<dbReference type="GO" id="GO:0015386">
    <property type="term" value="F:potassium:proton antiporter activity"/>
    <property type="evidence" value="ECO:0007669"/>
    <property type="project" value="TreeGrafter"/>
</dbReference>
<evidence type="ECO:0000256" key="11">
    <source>
        <dbReference type="ARBA" id="ARBA00047524"/>
    </source>
</evidence>
<feature type="transmembrane region" description="Helical" evidence="13">
    <location>
        <begin position="322"/>
        <end position="341"/>
    </location>
</feature>
<keyword evidence="6 13" id="KW-1133">Transmembrane helix</keyword>
<evidence type="ECO:0000256" key="13">
    <source>
        <dbReference type="SAM" id="Phobius"/>
    </source>
</evidence>
<evidence type="ECO:0000256" key="3">
    <source>
        <dbReference type="ARBA" id="ARBA00022538"/>
    </source>
</evidence>
<sequence>MEEDGTSKEQQQAAGVGILLQIMMLVLSFVLGHVLRRKKIYVLPEASASLLIGLLVGTLANISHTQTSISPAFSLASFWSFQKPFFANFGAIVTFAIFGTFLASIVTGVLVYLGGLMYLMYRLPFVECLMFGALISATDPVTVLSIFQELGTDVNLYALVFGESVLNDAMAISLYRTMSVVKSHPSGQNFFMVIVRFLETFVGSMSSGWYMLAEGLGLSGIVSILFTGMVMKHYTYSNLSRSSQRFVSAFFELISSLAETFVFIYMGFDIAMEKHSWSHVGFIFFSIIFIGIARAANVFSCAYLVNLIRPAYRQIPPKHQKALWYSGLRGAMAFALALQSIHDLPEGHGQTILTATTAIVVLTVGMLMNFEGNNVYISPDDEEPSSGNKIKMKLQEFQRSAASFTAIDKNYLTPFFTSQNGDEEDEAVPLTLKNVGLDDHDHYSS</sequence>
<comment type="catalytic activity">
    <reaction evidence="12">
        <text>K(+)(in) + H(+)(out) = K(+)(out) + H(+)(in)</text>
        <dbReference type="Rhea" id="RHEA:29467"/>
        <dbReference type="ChEBI" id="CHEBI:15378"/>
        <dbReference type="ChEBI" id="CHEBI:29103"/>
    </reaction>
</comment>
<dbReference type="AlphaFoldDB" id="A0A0B2S7I1"/>
<dbReference type="InterPro" id="IPR006153">
    <property type="entry name" value="Cation/H_exchanger_TM"/>
</dbReference>
<reference evidence="15" key="1">
    <citation type="submission" date="2014-07" db="EMBL/GenBank/DDBJ databases">
        <title>Identification of a novel salt tolerance gene in wild soybean by whole-genome sequencing.</title>
        <authorList>
            <person name="Lam H.-M."/>
            <person name="Qi X."/>
            <person name="Li M.-W."/>
            <person name="Liu X."/>
            <person name="Xie M."/>
            <person name="Ni M."/>
            <person name="Xu X."/>
        </authorList>
    </citation>
    <scope>NUCLEOTIDE SEQUENCE [LARGE SCALE GENOMIC DNA]</scope>
    <source>
        <tissue evidence="15">Root</tissue>
    </source>
</reference>
<name>A0A0B2S7I1_GLYSO</name>
<feature type="transmembrane region" description="Helical" evidence="13">
    <location>
        <begin position="85"/>
        <end position="113"/>
    </location>
</feature>
<evidence type="ECO:0000256" key="8">
    <source>
        <dbReference type="ARBA" id="ARBA00023065"/>
    </source>
</evidence>
<feature type="transmembrane region" description="Helical" evidence="13">
    <location>
        <begin position="246"/>
        <end position="268"/>
    </location>
</feature>
<keyword evidence="10" id="KW-0739">Sodium transport</keyword>
<feature type="transmembrane region" description="Helical" evidence="13">
    <location>
        <begin position="347"/>
        <end position="368"/>
    </location>
</feature>
<proteinExistence type="predicted"/>
<dbReference type="GO" id="GO:0005886">
    <property type="term" value="C:plasma membrane"/>
    <property type="evidence" value="ECO:0007669"/>
    <property type="project" value="TreeGrafter"/>
</dbReference>
<dbReference type="Proteomes" id="UP000053555">
    <property type="component" value="Unassembled WGS sequence"/>
</dbReference>
<evidence type="ECO:0000256" key="6">
    <source>
        <dbReference type="ARBA" id="ARBA00022989"/>
    </source>
</evidence>
<feature type="transmembrane region" description="Helical" evidence="13">
    <location>
        <begin position="47"/>
        <end position="65"/>
    </location>
</feature>
<evidence type="ECO:0000259" key="14">
    <source>
        <dbReference type="Pfam" id="PF00999"/>
    </source>
</evidence>
<evidence type="ECO:0000256" key="9">
    <source>
        <dbReference type="ARBA" id="ARBA00023136"/>
    </source>
</evidence>
<evidence type="ECO:0000313" key="15">
    <source>
        <dbReference type="EMBL" id="KHN40217.1"/>
    </source>
</evidence>
<evidence type="ECO:0000256" key="2">
    <source>
        <dbReference type="ARBA" id="ARBA00022448"/>
    </source>
</evidence>
<feature type="transmembrane region" description="Helical" evidence="13">
    <location>
        <begin position="12"/>
        <end position="35"/>
    </location>
</feature>
<gene>
    <name evidence="15" type="ORF">glysoja_038412</name>
</gene>
<dbReference type="PANTHER" id="PTHR10110:SF127">
    <property type="entry name" value="SODIUM_HYDROGEN EXCHANGER 5-RELATED"/>
    <property type="match status" value="1"/>
</dbReference>
<keyword evidence="3" id="KW-0633">Potassium transport</keyword>